<evidence type="ECO:0000256" key="1">
    <source>
        <dbReference type="SAM" id="Phobius"/>
    </source>
</evidence>
<dbReference type="OrthoDB" id="2287737at2759"/>
<keyword evidence="4" id="KW-1185">Reference proteome</keyword>
<feature type="chain" id="PRO_5007843561" evidence="2">
    <location>
        <begin position="22"/>
        <end position="106"/>
    </location>
</feature>
<evidence type="ECO:0000313" key="3">
    <source>
        <dbReference type="EMBL" id="SAM03093.1"/>
    </source>
</evidence>
<proteinExistence type="predicted"/>
<keyword evidence="1" id="KW-0472">Membrane</keyword>
<organism evidence="3">
    <name type="scientific">Absidia glauca</name>
    <name type="common">Pin mould</name>
    <dbReference type="NCBI Taxonomy" id="4829"/>
    <lineage>
        <taxon>Eukaryota</taxon>
        <taxon>Fungi</taxon>
        <taxon>Fungi incertae sedis</taxon>
        <taxon>Mucoromycota</taxon>
        <taxon>Mucoromycotina</taxon>
        <taxon>Mucoromycetes</taxon>
        <taxon>Mucorales</taxon>
        <taxon>Cunninghamellaceae</taxon>
        <taxon>Absidia</taxon>
    </lineage>
</organism>
<keyword evidence="2" id="KW-0732">Signal</keyword>
<feature type="signal peptide" evidence="2">
    <location>
        <begin position="1"/>
        <end position="21"/>
    </location>
</feature>
<dbReference type="AlphaFoldDB" id="A0A163JZC0"/>
<feature type="transmembrane region" description="Helical" evidence="1">
    <location>
        <begin position="86"/>
        <end position="105"/>
    </location>
</feature>
<accession>A0A163JZC0</accession>
<gene>
    <name evidence="3" type="primary">ABSGL_08911.1 scaffold 10588</name>
</gene>
<dbReference type="InParanoid" id="A0A163JZC0"/>
<evidence type="ECO:0000313" key="4">
    <source>
        <dbReference type="Proteomes" id="UP000078561"/>
    </source>
</evidence>
<keyword evidence="1" id="KW-0812">Transmembrane</keyword>
<reference evidence="3" key="1">
    <citation type="submission" date="2016-04" db="EMBL/GenBank/DDBJ databases">
        <authorList>
            <person name="Evans L.H."/>
            <person name="Alamgir A."/>
            <person name="Owens N."/>
            <person name="Weber N.D."/>
            <person name="Virtaneva K."/>
            <person name="Barbian K."/>
            <person name="Babar A."/>
            <person name="Rosenke K."/>
        </authorList>
    </citation>
    <scope>NUCLEOTIDE SEQUENCE [LARGE SCALE GENOMIC DNA]</scope>
    <source>
        <strain evidence="3">CBS 101.48</strain>
    </source>
</reference>
<name>A0A163JZC0_ABSGL</name>
<protein>
    <submittedName>
        <fullName evidence="3">Uncharacterized protein</fullName>
    </submittedName>
</protein>
<evidence type="ECO:0000256" key="2">
    <source>
        <dbReference type="SAM" id="SignalP"/>
    </source>
</evidence>
<dbReference type="EMBL" id="LT554051">
    <property type="protein sequence ID" value="SAM03093.1"/>
    <property type="molecule type" value="Genomic_DNA"/>
</dbReference>
<dbReference type="Proteomes" id="UP000078561">
    <property type="component" value="Unassembled WGS sequence"/>
</dbReference>
<sequence length="106" mass="10800">MRFNTALISIVALATTSLVQAVPIDKRDEASASDVLSTKSVPQPSYTASANNAHYSAVASISILGPDGQPLHVGGSTSTTSDATSVGTFVASYVLLPAAITGYILM</sequence>
<keyword evidence="1" id="KW-1133">Transmembrane helix</keyword>